<protein>
    <submittedName>
        <fullName evidence="1">Uncharacterized protein</fullName>
    </submittedName>
</protein>
<evidence type="ECO:0000313" key="1">
    <source>
        <dbReference type="EMBL" id="SVC36041.1"/>
    </source>
</evidence>
<gene>
    <name evidence="1" type="ORF">METZ01_LOCUS288895</name>
</gene>
<reference evidence="1" key="1">
    <citation type="submission" date="2018-05" db="EMBL/GenBank/DDBJ databases">
        <authorList>
            <person name="Lanie J.A."/>
            <person name="Ng W.-L."/>
            <person name="Kazmierczak K.M."/>
            <person name="Andrzejewski T.M."/>
            <person name="Davidsen T.M."/>
            <person name="Wayne K.J."/>
            <person name="Tettelin H."/>
            <person name="Glass J.I."/>
            <person name="Rusch D."/>
            <person name="Podicherti R."/>
            <person name="Tsui H.-C.T."/>
            <person name="Winkler M.E."/>
        </authorList>
    </citation>
    <scope>NUCLEOTIDE SEQUENCE</scope>
</reference>
<proteinExistence type="predicted"/>
<name>A0A382LMC4_9ZZZZ</name>
<organism evidence="1">
    <name type="scientific">marine metagenome</name>
    <dbReference type="NCBI Taxonomy" id="408172"/>
    <lineage>
        <taxon>unclassified sequences</taxon>
        <taxon>metagenomes</taxon>
        <taxon>ecological metagenomes</taxon>
    </lineage>
</organism>
<feature type="non-terminal residue" evidence="1">
    <location>
        <position position="1"/>
    </location>
</feature>
<sequence>KQLAKLAVSVGRVDFEKKENKNNKV</sequence>
<dbReference type="EMBL" id="UINC01087037">
    <property type="protein sequence ID" value="SVC36041.1"/>
    <property type="molecule type" value="Genomic_DNA"/>
</dbReference>
<accession>A0A382LMC4</accession>
<dbReference type="AlphaFoldDB" id="A0A382LMC4"/>